<dbReference type="GO" id="GO:0004497">
    <property type="term" value="F:monooxygenase activity"/>
    <property type="evidence" value="ECO:0007669"/>
    <property type="project" value="UniProtKB-KW"/>
</dbReference>
<dbReference type="Proteomes" id="UP000305921">
    <property type="component" value="Unassembled WGS sequence"/>
</dbReference>
<dbReference type="InterPro" id="IPR011008">
    <property type="entry name" value="Dimeric_a/b-barrel"/>
</dbReference>
<evidence type="ECO:0000313" key="3">
    <source>
        <dbReference type="Proteomes" id="UP000305921"/>
    </source>
</evidence>
<keyword evidence="2" id="KW-0560">Oxidoreductase</keyword>
<dbReference type="RefSeq" id="WP_138051648.1">
    <property type="nucleotide sequence ID" value="NZ_VAWE01000001.1"/>
</dbReference>
<organism evidence="2 3">
    <name type="scientific">Streptomyces marianii</name>
    <dbReference type="NCBI Taxonomy" id="1817406"/>
    <lineage>
        <taxon>Bacteria</taxon>
        <taxon>Bacillati</taxon>
        <taxon>Actinomycetota</taxon>
        <taxon>Actinomycetes</taxon>
        <taxon>Kitasatosporales</taxon>
        <taxon>Streptomycetaceae</taxon>
        <taxon>Streptomyces</taxon>
    </lineage>
</organism>
<keyword evidence="2" id="KW-0503">Monooxygenase</keyword>
<dbReference type="EMBL" id="VAWE01000001">
    <property type="protein sequence ID" value="TLQ42238.1"/>
    <property type="molecule type" value="Genomic_DNA"/>
</dbReference>
<protein>
    <submittedName>
        <fullName evidence="2">Antibiotic biosynthesis monooxygenase</fullName>
    </submittedName>
</protein>
<dbReference type="SUPFAM" id="SSF54909">
    <property type="entry name" value="Dimeric alpha+beta barrel"/>
    <property type="match status" value="1"/>
</dbReference>
<name>A0A5R9DXA1_9ACTN</name>
<evidence type="ECO:0000313" key="2">
    <source>
        <dbReference type="EMBL" id="TLQ42238.1"/>
    </source>
</evidence>
<dbReference type="AlphaFoldDB" id="A0A5R9DXA1"/>
<dbReference type="Pfam" id="PF03992">
    <property type="entry name" value="ABM"/>
    <property type="match status" value="1"/>
</dbReference>
<reference evidence="2 3" key="1">
    <citation type="submission" date="2019-05" db="EMBL/GenBank/DDBJ databases">
        <title>Streptomyces marianii sp. nov., a novel marine actinomycete from southern coast of India.</title>
        <authorList>
            <person name="Iniyan A.M."/>
            <person name="Wink J."/>
            <person name="Ramprasad E."/>
            <person name="Ramana C.V."/>
            <person name="Bunk B."/>
            <person name="Sproer C."/>
            <person name="Joseph F.-J.R.S."/>
            <person name="Vincent S.G.P."/>
        </authorList>
    </citation>
    <scope>NUCLEOTIDE SEQUENCE [LARGE SCALE GENOMIC DNA]</scope>
    <source>
        <strain evidence="2 3">ICN19</strain>
    </source>
</reference>
<dbReference type="Gene3D" id="3.30.70.100">
    <property type="match status" value="1"/>
</dbReference>
<accession>A0A5R9DXA1</accession>
<evidence type="ECO:0000259" key="1">
    <source>
        <dbReference type="PROSITE" id="PS51725"/>
    </source>
</evidence>
<dbReference type="PROSITE" id="PS51725">
    <property type="entry name" value="ABM"/>
    <property type="match status" value="1"/>
</dbReference>
<keyword evidence="3" id="KW-1185">Reference proteome</keyword>
<comment type="caution">
    <text evidence="2">The sequence shown here is derived from an EMBL/GenBank/DDBJ whole genome shotgun (WGS) entry which is preliminary data.</text>
</comment>
<dbReference type="OrthoDB" id="1493813at2"/>
<sequence>MAIAHIDSSRPVVTLVNVLKVSPEHQKEVLALLAEATEGSIKHLPGFICANFHASLDGKSVVNYSQWETEEDFHAMMADPEIQTLLEEAAANVLEFHPRLYEVASSHARG</sequence>
<proteinExistence type="predicted"/>
<feature type="domain" description="ABM" evidence="1">
    <location>
        <begin position="13"/>
        <end position="103"/>
    </location>
</feature>
<dbReference type="InterPro" id="IPR007138">
    <property type="entry name" value="ABM_dom"/>
</dbReference>
<gene>
    <name evidence="2" type="ORF">FEF34_02420</name>
</gene>